<dbReference type="RefSeq" id="WP_253237739.1">
    <property type="nucleotide sequence ID" value="NZ_JAMYJR010000013.1"/>
</dbReference>
<dbReference type="CDD" id="cd01949">
    <property type="entry name" value="GGDEF"/>
    <property type="match status" value="1"/>
</dbReference>
<keyword evidence="5" id="KW-1185">Reference proteome</keyword>
<dbReference type="InterPro" id="IPR000160">
    <property type="entry name" value="GGDEF_dom"/>
</dbReference>
<proteinExistence type="predicted"/>
<dbReference type="Pfam" id="PF00990">
    <property type="entry name" value="GGDEF"/>
    <property type="match status" value="1"/>
</dbReference>
<feature type="transmembrane region" description="Helical" evidence="1">
    <location>
        <begin position="269"/>
        <end position="289"/>
    </location>
</feature>
<feature type="transmembrane region" description="Helical" evidence="1">
    <location>
        <begin position="104"/>
        <end position="122"/>
    </location>
</feature>
<keyword evidence="1" id="KW-1133">Transmembrane helix</keyword>
<dbReference type="SMART" id="SM00267">
    <property type="entry name" value="GGDEF"/>
    <property type="match status" value="1"/>
</dbReference>
<dbReference type="PANTHER" id="PTHR33121:SF70">
    <property type="entry name" value="SIGNALING PROTEIN YKOW"/>
    <property type="match status" value="1"/>
</dbReference>
<sequence>MKVSGSQQPHVAALVALCLAAGVPIFFLSGTPAAPYTQLGSSLLACLGAIPCLTASRQVDGPERIGWRLLAAGSLSWGVGNFYWSWNELVVHAEVLFPSPADVGYLLFPLLATVGLWLIAGWTSIGSRLTVLLDGLIVACALFVIGWSLTVREVWEAGADSLLAFAVSVAYPVADIVLATVVVLLAARTRRESRSVGLLLLMGLAGMTVSDVLFALDTSAGTYTTGQNSDAGWFVAFAACAAAGWLATRRPMTFDHTGVTARWQTALPYAPFGLAALVVAVQTLAGIRVDAPEAVPLMIGLLLILLRQLSTLLHNSTLTRTLRHQAYHDSLTGLGNRALFLERLEDALGAGQPVAIMYLDLDDFKMINDSVGHDAGDTVLHAVGHRLCRCFPEPDTVARFGGDEFAVLTTRVHDLTGQVQILLDLLHEPIEVGPRTVRLGASAGLAVSDGRTGSADLRKNVDLAMYAAKAQGKNAYAMFEPSMRHGFDREVMWRAELQQALADDTLHVAFQPIVALDDHRVAGVEALARWQHPRLGPVPPDVFVPVAERAGLIADLGLLVLRRACAEFAAWPGSPTAYLSVNVSPSQMLDASFPSKVAATLYEAGLRPGQLVLEVTENVLADESEVIGALRRLREFGIRIAIDDFGAGYASLRYLHRFPADIVKVDRTYVRDIARDPAAVHILGTLWQLFGALGLTAVAEGIEDPSQAAMLIDLGCRHGQGFLYGRPGPLTAIPLEPARLA</sequence>
<dbReference type="EMBL" id="JAMYJR010000013">
    <property type="protein sequence ID" value="MCO8271615.1"/>
    <property type="molecule type" value="Genomic_DNA"/>
</dbReference>
<gene>
    <name evidence="4" type="ORF">M1L60_13545</name>
</gene>
<dbReference type="SUPFAM" id="SSF141868">
    <property type="entry name" value="EAL domain-like"/>
    <property type="match status" value="1"/>
</dbReference>
<dbReference type="Gene3D" id="3.30.70.270">
    <property type="match status" value="1"/>
</dbReference>
<keyword evidence="1" id="KW-0812">Transmembrane</keyword>
<dbReference type="SUPFAM" id="SSF55073">
    <property type="entry name" value="Nucleotide cyclase"/>
    <property type="match status" value="1"/>
</dbReference>
<protein>
    <submittedName>
        <fullName evidence="4">Bifunctional diguanylate cyclase/phosphodiesterase</fullName>
    </submittedName>
</protein>
<name>A0ABT1DNK0_9ACTN</name>
<dbReference type="PROSITE" id="PS50887">
    <property type="entry name" value="GGDEF"/>
    <property type="match status" value="1"/>
</dbReference>
<dbReference type="CDD" id="cd01948">
    <property type="entry name" value="EAL"/>
    <property type="match status" value="1"/>
</dbReference>
<dbReference type="PANTHER" id="PTHR33121">
    <property type="entry name" value="CYCLIC DI-GMP PHOSPHODIESTERASE PDEF"/>
    <property type="match status" value="1"/>
</dbReference>
<evidence type="ECO:0000259" key="3">
    <source>
        <dbReference type="PROSITE" id="PS50887"/>
    </source>
</evidence>
<evidence type="ECO:0000256" key="1">
    <source>
        <dbReference type="SAM" id="Phobius"/>
    </source>
</evidence>
<dbReference type="InterPro" id="IPR050706">
    <property type="entry name" value="Cyclic-di-GMP_PDE-like"/>
</dbReference>
<comment type="caution">
    <text evidence="4">The sequence shown here is derived from an EMBL/GenBank/DDBJ whole genome shotgun (WGS) entry which is preliminary data.</text>
</comment>
<dbReference type="PROSITE" id="PS50883">
    <property type="entry name" value="EAL"/>
    <property type="match status" value="1"/>
</dbReference>
<dbReference type="InterPro" id="IPR043128">
    <property type="entry name" value="Rev_trsase/Diguanyl_cyclase"/>
</dbReference>
<dbReference type="NCBIfam" id="TIGR00254">
    <property type="entry name" value="GGDEF"/>
    <property type="match status" value="1"/>
</dbReference>
<evidence type="ECO:0000259" key="2">
    <source>
        <dbReference type="PROSITE" id="PS50883"/>
    </source>
</evidence>
<feature type="transmembrane region" description="Helical" evidence="1">
    <location>
        <begin position="162"/>
        <end position="186"/>
    </location>
</feature>
<dbReference type="Proteomes" id="UP001523369">
    <property type="component" value="Unassembled WGS sequence"/>
</dbReference>
<evidence type="ECO:0000313" key="5">
    <source>
        <dbReference type="Proteomes" id="UP001523369"/>
    </source>
</evidence>
<evidence type="ECO:0000313" key="4">
    <source>
        <dbReference type="EMBL" id="MCO8271615.1"/>
    </source>
</evidence>
<reference evidence="4 5" key="1">
    <citation type="submission" date="2022-06" db="EMBL/GenBank/DDBJ databases">
        <title>New Species of the Genus Actinoplanes, ActinopZanes ferrugineus.</title>
        <authorList>
            <person name="Ding P."/>
        </authorList>
    </citation>
    <scope>NUCLEOTIDE SEQUENCE [LARGE SCALE GENOMIC DNA]</scope>
    <source>
        <strain evidence="4 5">TRM88003</strain>
    </source>
</reference>
<feature type="transmembrane region" description="Helical" evidence="1">
    <location>
        <begin position="129"/>
        <end position="150"/>
    </location>
</feature>
<dbReference type="InterPro" id="IPR001633">
    <property type="entry name" value="EAL_dom"/>
</dbReference>
<feature type="domain" description="GGDEF" evidence="3">
    <location>
        <begin position="352"/>
        <end position="481"/>
    </location>
</feature>
<accession>A0ABT1DNK0</accession>
<feature type="transmembrane region" description="Helical" evidence="1">
    <location>
        <begin position="12"/>
        <end position="30"/>
    </location>
</feature>
<dbReference type="Gene3D" id="3.20.20.450">
    <property type="entry name" value="EAL domain"/>
    <property type="match status" value="1"/>
</dbReference>
<keyword evidence="1" id="KW-0472">Membrane</keyword>
<feature type="transmembrane region" description="Helical" evidence="1">
    <location>
        <begin position="231"/>
        <end position="248"/>
    </location>
</feature>
<dbReference type="SMART" id="SM00052">
    <property type="entry name" value="EAL"/>
    <property type="match status" value="1"/>
</dbReference>
<dbReference type="InterPro" id="IPR035919">
    <property type="entry name" value="EAL_sf"/>
</dbReference>
<feature type="transmembrane region" description="Helical" evidence="1">
    <location>
        <begin position="198"/>
        <end position="216"/>
    </location>
</feature>
<feature type="domain" description="EAL" evidence="2">
    <location>
        <begin position="490"/>
        <end position="741"/>
    </location>
</feature>
<dbReference type="Pfam" id="PF00563">
    <property type="entry name" value="EAL"/>
    <property type="match status" value="1"/>
</dbReference>
<organism evidence="4 5">
    <name type="scientific">Paractinoplanes aksuensis</name>
    <dbReference type="NCBI Taxonomy" id="2939490"/>
    <lineage>
        <taxon>Bacteria</taxon>
        <taxon>Bacillati</taxon>
        <taxon>Actinomycetota</taxon>
        <taxon>Actinomycetes</taxon>
        <taxon>Micromonosporales</taxon>
        <taxon>Micromonosporaceae</taxon>
        <taxon>Paractinoplanes</taxon>
    </lineage>
</organism>
<dbReference type="InterPro" id="IPR029787">
    <property type="entry name" value="Nucleotide_cyclase"/>
</dbReference>